<name>A0ABP1B0W4_9BRYO</name>
<evidence type="ECO:0000313" key="2">
    <source>
        <dbReference type="Proteomes" id="UP001497522"/>
    </source>
</evidence>
<keyword evidence="2" id="KW-1185">Reference proteome</keyword>
<dbReference type="Proteomes" id="UP001497522">
    <property type="component" value="Chromosome 18"/>
</dbReference>
<dbReference type="PANTHER" id="PTHR32487">
    <property type="entry name" value="3-OXO-DELTA(4,5)-STEROID 5-BETA-REDUCTASE"/>
    <property type="match status" value="1"/>
</dbReference>
<evidence type="ECO:0000313" key="1">
    <source>
        <dbReference type="EMBL" id="CAK9868398.1"/>
    </source>
</evidence>
<organism evidence="1 2">
    <name type="scientific">Sphagnum jensenii</name>
    <dbReference type="NCBI Taxonomy" id="128206"/>
    <lineage>
        <taxon>Eukaryota</taxon>
        <taxon>Viridiplantae</taxon>
        <taxon>Streptophyta</taxon>
        <taxon>Embryophyta</taxon>
        <taxon>Bryophyta</taxon>
        <taxon>Sphagnophytina</taxon>
        <taxon>Sphagnopsida</taxon>
        <taxon>Sphagnales</taxon>
        <taxon>Sphagnaceae</taxon>
        <taxon>Sphagnum</taxon>
    </lineage>
</organism>
<dbReference type="PANTHER" id="PTHR32487:SF0">
    <property type="entry name" value="3-OXO-DELTA(4,5)-STEROID 5-BETA-REDUCTASE"/>
    <property type="match status" value="1"/>
</dbReference>
<reference evidence="1" key="1">
    <citation type="submission" date="2024-03" db="EMBL/GenBank/DDBJ databases">
        <authorList>
            <consortium name="ELIXIR-Norway"/>
            <consortium name="Elixir Norway"/>
        </authorList>
    </citation>
    <scope>NUCLEOTIDE SEQUENCE</scope>
</reference>
<sequence length="107" mass="12270">MNLVCTLAVYASICKYEGKPLIFPGNSICWEQFFDASDASLVAEQEIWACLDPKAKNQAFNISNGDVYTWKRLCMNKTREYGFLSWHDSEKSFVSAIEKARKNKLVF</sequence>
<dbReference type="Gene3D" id="3.40.50.720">
    <property type="entry name" value="NAD(P)-binding Rossmann-like Domain"/>
    <property type="match status" value="1"/>
</dbReference>
<dbReference type="EMBL" id="OZ023719">
    <property type="protein sequence ID" value="CAK9868398.1"/>
    <property type="molecule type" value="Genomic_DNA"/>
</dbReference>
<protein>
    <submittedName>
        <fullName evidence="1">Uncharacterized protein</fullName>
    </submittedName>
</protein>
<accession>A0ABP1B0W4</accession>
<proteinExistence type="predicted"/>
<gene>
    <name evidence="1" type="ORF">CSSPJE1EN2_LOCUS11357</name>
</gene>